<dbReference type="Proteomes" id="UP000790709">
    <property type="component" value="Unassembled WGS sequence"/>
</dbReference>
<dbReference type="EMBL" id="MU266397">
    <property type="protein sequence ID" value="KAH7925680.1"/>
    <property type="molecule type" value="Genomic_DNA"/>
</dbReference>
<name>A0ACB8BIJ8_9AGAM</name>
<comment type="caution">
    <text evidence="1">The sequence shown here is derived from an EMBL/GenBank/DDBJ whole genome shotgun (WGS) entry which is preliminary data.</text>
</comment>
<reference evidence="1" key="1">
    <citation type="journal article" date="2021" name="New Phytol.">
        <title>Evolutionary innovations through gain and loss of genes in the ectomycorrhizal Boletales.</title>
        <authorList>
            <person name="Wu G."/>
            <person name="Miyauchi S."/>
            <person name="Morin E."/>
            <person name="Kuo A."/>
            <person name="Drula E."/>
            <person name="Varga T."/>
            <person name="Kohler A."/>
            <person name="Feng B."/>
            <person name="Cao Y."/>
            <person name="Lipzen A."/>
            <person name="Daum C."/>
            <person name="Hundley H."/>
            <person name="Pangilinan J."/>
            <person name="Johnson J."/>
            <person name="Barry K."/>
            <person name="LaButti K."/>
            <person name="Ng V."/>
            <person name="Ahrendt S."/>
            <person name="Min B."/>
            <person name="Choi I.G."/>
            <person name="Park H."/>
            <person name="Plett J.M."/>
            <person name="Magnuson J."/>
            <person name="Spatafora J.W."/>
            <person name="Nagy L.G."/>
            <person name="Henrissat B."/>
            <person name="Grigoriev I.V."/>
            <person name="Yang Z.L."/>
            <person name="Xu J."/>
            <person name="Martin F.M."/>
        </authorList>
    </citation>
    <scope>NUCLEOTIDE SEQUENCE</scope>
    <source>
        <strain evidence="1">KUC20120723A-06</strain>
    </source>
</reference>
<feature type="non-terminal residue" evidence="1">
    <location>
        <position position="1"/>
    </location>
</feature>
<gene>
    <name evidence="1" type="ORF">BV22DRAFT_966785</name>
</gene>
<protein>
    <submittedName>
        <fullName evidence="1">Uncharacterized protein</fullName>
    </submittedName>
</protein>
<feature type="non-terminal residue" evidence="1">
    <location>
        <position position="189"/>
    </location>
</feature>
<organism evidence="1 2">
    <name type="scientific">Leucogyrophana mollusca</name>
    <dbReference type="NCBI Taxonomy" id="85980"/>
    <lineage>
        <taxon>Eukaryota</taxon>
        <taxon>Fungi</taxon>
        <taxon>Dikarya</taxon>
        <taxon>Basidiomycota</taxon>
        <taxon>Agaricomycotina</taxon>
        <taxon>Agaricomycetes</taxon>
        <taxon>Agaricomycetidae</taxon>
        <taxon>Boletales</taxon>
        <taxon>Boletales incertae sedis</taxon>
        <taxon>Leucogyrophana</taxon>
    </lineage>
</organism>
<accession>A0ACB8BIJ8</accession>
<sequence length="189" mass="20985">NILVFGETGTGKSSLINMCAGRELAGVSSDATGCTFGSRGYAANIDGQDVILWDTAGLNEGEHGSMPAQQAAENLRTLMLNLANGLHLLVYCVRGSRYRDILRINYDMFYRAICQEEVPIVIVVTGLENEDPMESWWHVNKADLKKHGLRFQDHACVTATRGKALKSGGFVFEEEYARSELEIKRLIRE</sequence>
<evidence type="ECO:0000313" key="2">
    <source>
        <dbReference type="Proteomes" id="UP000790709"/>
    </source>
</evidence>
<proteinExistence type="predicted"/>
<evidence type="ECO:0000313" key="1">
    <source>
        <dbReference type="EMBL" id="KAH7925680.1"/>
    </source>
</evidence>
<keyword evidence="2" id="KW-1185">Reference proteome</keyword>